<dbReference type="RefSeq" id="WP_088353314.1">
    <property type="nucleotide sequence ID" value="NZ_CP061813.1"/>
</dbReference>
<keyword evidence="3 8" id="KW-0732">Signal</keyword>
<evidence type="ECO:0000256" key="8">
    <source>
        <dbReference type="SAM" id="SignalP"/>
    </source>
</evidence>
<dbReference type="PANTHER" id="PTHR21016:SF7">
    <property type="entry name" value="TM2 DOMAIN-CONTAINING PROTEIN 3"/>
    <property type="match status" value="1"/>
</dbReference>
<evidence type="ECO:0000256" key="3">
    <source>
        <dbReference type="ARBA" id="ARBA00022729"/>
    </source>
</evidence>
<evidence type="ECO:0000256" key="1">
    <source>
        <dbReference type="ARBA" id="ARBA00004141"/>
    </source>
</evidence>
<feature type="signal peptide" evidence="8">
    <location>
        <begin position="1"/>
        <end position="23"/>
    </location>
</feature>
<dbReference type="PANTHER" id="PTHR21016">
    <property type="entry name" value="BETA-AMYLOID BINDING PROTEIN-RELATED"/>
    <property type="match status" value="1"/>
</dbReference>
<keyword evidence="11" id="KW-1185">Reference proteome</keyword>
<dbReference type="Proteomes" id="UP000516764">
    <property type="component" value="Chromosome"/>
</dbReference>
<proteinExistence type="predicted"/>
<evidence type="ECO:0000313" key="10">
    <source>
        <dbReference type="EMBL" id="QOD61537.1"/>
    </source>
</evidence>
<accession>A0A7L8AHS4</accession>
<dbReference type="AlphaFoldDB" id="A0A7L8AHS4"/>
<evidence type="ECO:0000256" key="2">
    <source>
        <dbReference type="ARBA" id="ARBA00022692"/>
    </source>
</evidence>
<protein>
    <submittedName>
        <fullName evidence="10">TM2 domain-containing protein</fullName>
    </submittedName>
</protein>
<dbReference type="EMBL" id="CP061813">
    <property type="protein sequence ID" value="QOD61537.1"/>
    <property type="molecule type" value="Genomic_DNA"/>
</dbReference>
<evidence type="ECO:0000256" key="4">
    <source>
        <dbReference type="ARBA" id="ARBA00022989"/>
    </source>
</evidence>
<reference evidence="10 11" key="1">
    <citation type="journal article" date="2016" name="Int. J. Syst. Evol. Microbiol.">
        <title>Polaribacter haliotis sp. nov., isolated from the gut of abalone Haliotis discus hannai.</title>
        <authorList>
            <person name="Kim Y.O."/>
            <person name="Park I.S."/>
            <person name="Park S."/>
            <person name="Nam B.H."/>
            <person name="Park J.M."/>
            <person name="Kim D.G."/>
            <person name="Yoon J.H."/>
        </authorList>
    </citation>
    <scope>NUCLEOTIDE SEQUENCE [LARGE SCALE GENOMIC DNA]</scope>
    <source>
        <strain evidence="10 11">KCTC 52418</strain>
    </source>
</reference>
<organism evidence="10 11">
    <name type="scientific">Polaribacter haliotis</name>
    <dbReference type="NCBI Taxonomy" id="1888915"/>
    <lineage>
        <taxon>Bacteria</taxon>
        <taxon>Pseudomonadati</taxon>
        <taxon>Bacteroidota</taxon>
        <taxon>Flavobacteriia</taxon>
        <taxon>Flavobacteriales</taxon>
        <taxon>Flavobacteriaceae</taxon>
    </lineage>
</organism>
<feature type="domain" description="TM2" evidence="9">
    <location>
        <begin position="56"/>
        <end position="104"/>
    </location>
</feature>
<keyword evidence="2 7" id="KW-0812">Transmembrane</keyword>
<dbReference type="KEGG" id="phal:H9I45_03545"/>
<name>A0A7L8AHS4_9FLAO</name>
<dbReference type="InterPro" id="IPR007829">
    <property type="entry name" value="TM2"/>
</dbReference>
<evidence type="ECO:0000256" key="6">
    <source>
        <dbReference type="ARBA" id="ARBA00023180"/>
    </source>
</evidence>
<dbReference type="InterPro" id="IPR050932">
    <property type="entry name" value="TM2D1-3-like"/>
</dbReference>
<keyword evidence="4 7" id="KW-1133">Transmembrane helix</keyword>
<evidence type="ECO:0000256" key="5">
    <source>
        <dbReference type="ARBA" id="ARBA00023136"/>
    </source>
</evidence>
<dbReference type="Pfam" id="PF05154">
    <property type="entry name" value="TM2"/>
    <property type="match status" value="1"/>
</dbReference>
<dbReference type="GO" id="GO:0016020">
    <property type="term" value="C:membrane"/>
    <property type="evidence" value="ECO:0007669"/>
    <property type="project" value="UniProtKB-SubCell"/>
</dbReference>
<keyword evidence="5 7" id="KW-0472">Membrane</keyword>
<gene>
    <name evidence="10" type="ORF">H9I45_03545</name>
</gene>
<feature type="transmembrane region" description="Helical" evidence="7">
    <location>
        <begin position="62"/>
        <end position="79"/>
    </location>
</feature>
<comment type="subcellular location">
    <subcellularLocation>
        <location evidence="1">Membrane</location>
        <topology evidence="1">Multi-pass membrane protein</topology>
    </subcellularLocation>
</comment>
<evidence type="ECO:0000256" key="7">
    <source>
        <dbReference type="SAM" id="Phobius"/>
    </source>
</evidence>
<feature type="transmembrane region" description="Helical" evidence="7">
    <location>
        <begin position="86"/>
        <end position="107"/>
    </location>
</feature>
<evidence type="ECO:0000313" key="11">
    <source>
        <dbReference type="Proteomes" id="UP000516764"/>
    </source>
</evidence>
<dbReference type="OrthoDB" id="9816361at2"/>
<sequence>MKKSLSICAFLFAFLAFSFNTHASFPVKKKTEKVEVIKDNKVEKKEVTSYAAPYSGKSQTTALLLSIFLGGLGVDRFYLGYTLLGVLKLITLGGFGIWYIIDLVLIITGDLQPKNGSYSKTL</sequence>
<feature type="chain" id="PRO_5032267226" evidence="8">
    <location>
        <begin position="24"/>
        <end position="122"/>
    </location>
</feature>
<evidence type="ECO:0000259" key="9">
    <source>
        <dbReference type="Pfam" id="PF05154"/>
    </source>
</evidence>
<keyword evidence="6" id="KW-0325">Glycoprotein</keyword>